<dbReference type="PANTHER" id="PTHR43018:SF2">
    <property type="entry name" value="PHOSPHO-2-DEHYDRO-3-DEOXYHEPTONATE ALDOLASE"/>
    <property type="match status" value="1"/>
</dbReference>
<evidence type="ECO:0000313" key="3">
    <source>
        <dbReference type="EMBL" id="AUB35382.1"/>
    </source>
</evidence>
<dbReference type="EMBL" id="CP024785">
    <property type="protein sequence ID" value="AUB35382.1"/>
    <property type="molecule type" value="Genomic_DNA"/>
</dbReference>
<name>A0A2K8SIW6_9NOSO</name>
<organism evidence="3 4">
    <name type="scientific">Nostoc flagelliforme CCNUN1</name>
    <dbReference type="NCBI Taxonomy" id="2038116"/>
    <lineage>
        <taxon>Bacteria</taxon>
        <taxon>Bacillati</taxon>
        <taxon>Cyanobacteriota</taxon>
        <taxon>Cyanophyceae</taxon>
        <taxon>Nostocales</taxon>
        <taxon>Nostocaceae</taxon>
        <taxon>Nostoc</taxon>
    </lineage>
</organism>
<accession>A0A2K8SIW6</accession>
<dbReference type="KEGG" id="nfl:COO91_01260"/>
<proteinExistence type="predicted"/>
<dbReference type="Gene3D" id="3.20.20.70">
    <property type="entry name" value="Aldolase class I"/>
    <property type="match status" value="1"/>
</dbReference>
<dbReference type="InterPro" id="IPR013785">
    <property type="entry name" value="Aldolase_TIM"/>
</dbReference>
<evidence type="ECO:0000256" key="1">
    <source>
        <dbReference type="ARBA" id="ARBA00022679"/>
    </source>
</evidence>
<gene>
    <name evidence="3" type="ORF">COO91_01260</name>
</gene>
<dbReference type="InterPro" id="IPR052899">
    <property type="entry name" value="Class-I_DAHP_synthase"/>
</dbReference>
<evidence type="ECO:0000259" key="2">
    <source>
        <dbReference type="Pfam" id="PF00793"/>
    </source>
</evidence>
<dbReference type="PANTHER" id="PTHR43018">
    <property type="entry name" value="PHOSPHO-2-DEHYDRO-3-DEOXYHEPTONATE ALDOLASE"/>
    <property type="match status" value="1"/>
</dbReference>
<reference evidence="3 4" key="1">
    <citation type="submission" date="2017-11" db="EMBL/GenBank/DDBJ databases">
        <title>Complete genome of a free-living desiccation-tolerant cyanobacterium and its photosynthetic adaptation to extreme terrestrial habitat.</title>
        <authorList>
            <person name="Shang J."/>
        </authorList>
    </citation>
    <scope>NUCLEOTIDE SEQUENCE [LARGE SCALE GENOMIC DNA]</scope>
    <source>
        <strain evidence="3 4">CCNUN1</strain>
    </source>
</reference>
<keyword evidence="1" id="KW-0808">Transferase</keyword>
<dbReference type="Pfam" id="PF00793">
    <property type="entry name" value="DAHP_synth_1"/>
    <property type="match status" value="1"/>
</dbReference>
<dbReference type="InterPro" id="IPR006218">
    <property type="entry name" value="DAHP1/KDSA"/>
</dbReference>
<protein>
    <submittedName>
        <fullName evidence="3">3-deoxy-D-arabino-heptulosonate 7-phosphate</fullName>
    </submittedName>
</protein>
<feature type="domain" description="DAHP synthetase I/KDSA" evidence="2">
    <location>
        <begin position="1"/>
        <end position="42"/>
    </location>
</feature>
<dbReference type="Proteomes" id="UP000232003">
    <property type="component" value="Chromosome"/>
</dbReference>
<evidence type="ECO:0000313" key="4">
    <source>
        <dbReference type="Proteomes" id="UP000232003"/>
    </source>
</evidence>
<sequence>MAMAAIAAGADSLMIEVHPNPAKALSDGPQSLTIEAFEQLMLELAPLEPVKKQLLQFAA</sequence>
<dbReference type="AlphaFoldDB" id="A0A2K8SIW6"/>
<dbReference type="GO" id="GO:0016740">
    <property type="term" value="F:transferase activity"/>
    <property type="evidence" value="ECO:0007669"/>
    <property type="project" value="UniProtKB-KW"/>
</dbReference>
<keyword evidence="4" id="KW-1185">Reference proteome</keyword>
<dbReference type="SUPFAM" id="SSF51569">
    <property type="entry name" value="Aldolase"/>
    <property type="match status" value="1"/>
</dbReference>